<evidence type="ECO:0000256" key="4">
    <source>
        <dbReference type="ARBA" id="ARBA00022692"/>
    </source>
</evidence>
<feature type="transmembrane region" description="Helical" evidence="7">
    <location>
        <begin position="25"/>
        <end position="46"/>
    </location>
</feature>
<keyword evidence="3" id="KW-1003">Cell membrane</keyword>
<proteinExistence type="predicted"/>
<feature type="transmembrane region" description="Helical" evidence="7">
    <location>
        <begin position="437"/>
        <end position="457"/>
    </location>
</feature>
<reference evidence="9" key="1">
    <citation type="journal article" date="2019" name="Int. J. Syst. Evol. Microbiol.">
        <title>The Global Catalogue of Microorganisms (GCM) 10K type strain sequencing project: providing services to taxonomists for standard genome sequencing and annotation.</title>
        <authorList>
            <consortium name="The Broad Institute Genomics Platform"/>
            <consortium name="The Broad Institute Genome Sequencing Center for Infectious Disease"/>
            <person name="Wu L."/>
            <person name="Ma J."/>
        </authorList>
    </citation>
    <scope>NUCLEOTIDE SEQUENCE [LARGE SCALE GENOMIC DNA]</scope>
    <source>
        <strain evidence="9">JCM 17066</strain>
    </source>
</reference>
<evidence type="ECO:0000256" key="2">
    <source>
        <dbReference type="ARBA" id="ARBA00022448"/>
    </source>
</evidence>
<dbReference type="PANTHER" id="PTHR30509">
    <property type="entry name" value="P-HYDROXYBENZOIC ACID EFFLUX PUMP SUBUNIT-RELATED"/>
    <property type="match status" value="1"/>
</dbReference>
<protein>
    <submittedName>
        <fullName evidence="8">FUSC family protein</fullName>
    </submittedName>
</protein>
<keyword evidence="2" id="KW-0813">Transport</keyword>
<evidence type="ECO:0000313" key="9">
    <source>
        <dbReference type="Proteomes" id="UP001596045"/>
    </source>
</evidence>
<comment type="caution">
    <text evidence="8">The sequence shown here is derived from an EMBL/GenBank/DDBJ whole genome shotgun (WGS) entry which is preliminary data.</text>
</comment>
<feature type="transmembrane region" description="Helical" evidence="7">
    <location>
        <begin position="463"/>
        <end position="481"/>
    </location>
</feature>
<comment type="subcellular location">
    <subcellularLocation>
        <location evidence="1">Cell membrane</location>
        <topology evidence="1">Multi-pass membrane protein</topology>
    </subcellularLocation>
</comment>
<dbReference type="RefSeq" id="WP_378998757.1">
    <property type="nucleotide sequence ID" value="NZ_JBHSMT010000027.1"/>
</dbReference>
<dbReference type="Proteomes" id="UP001596045">
    <property type="component" value="Unassembled WGS sequence"/>
</dbReference>
<evidence type="ECO:0000256" key="6">
    <source>
        <dbReference type="ARBA" id="ARBA00023136"/>
    </source>
</evidence>
<name>A0ABW0MC99_9BURK</name>
<keyword evidence="9" id="KW-1185">Reference proteome</keyword>
<accession>A0ABW0MC99</accession>
<keyword evidence="5 7" id="KW-1133">Transmembrane helix</keyword>
<feature type="transmembrane region" description="Helical" evidence="7">
    <location>
        <begin position="155"/>
        <end position="174"/>
    </location>
</feature>
<dbReference type="EMBL" id="JBHSMT010000027">
    <property type="protein sequence ID" value="MFC5475449.1"/>
    <property type="molecule type" value="Genomic_DNA"/>
</dbReference>
<evidence type="ECO:0000256" key="1">
    <source>
        <dbReference type="ARBA" id="ARBA00004651"/>
    </source>
</evidence>
<evidence type="ECO:0000256" key="7">
    <source>
        <dbReference type="SAM" id="Phobius"/>
    </source>
</evidence>
<keyword evidence="6 7" id="KW-0472">Membrane</keyword>
<dbReference type="PANTHER" id="PTHR30509:SF9">
    <property type="entry name" value="MULTIDRUG RESISTANCE PROTEIN MDTO"/>
    <property type="match status" value="1"/>
</dbReference>
<evidence type="ECO:0000313" key="8">
    <source>
        <dbReference type="EMBL" id="MFC5475449.1"/>
    </source>
</evidence>
<gene>
    <name evidence="8" type="ORF">ACFPM8_15925</name>
</gene>
<evidence type="ECO:0000256" key="5">
    <source>
        <dbReference type="ARBA" id="ARBA00022989"/>
    </source>
</evidence>
<keyword evidence="4 7" id="KW-0812">Transmembrane</keyword>
<dbReference type="Pfam" id="PF04632">
    <property type="entry name" value="FUSC"/>
    <property type="match status" value="1"/>
</dbReference>
<feature type="transmembrane region" description="Helical" evidence="7">
    <location>
        <begin position="100"/>
        <end position="119"/>
    </location>
</feature>
<sequence length="697" mass="75097">MRAAHAWPEELKKASAAWVMAQAPVIIYMLKLTVAVLLALGLSLRFDLSKPSTAMLTVIIVMQPRSALVLAKSFYRFLGTVAGVMLSLLLVACFSQEPTLFLLAGACWLALCTAGSTVFRNFQSYGFVLAGYTLVIVGLPAALQPDQAFDIAVTRLSEVMLGLLCAGVVSDVVFPQRLSDSLLAAVRRRYADFAQYIRRDAAHAASGERTMLRFIGEVISLEALRSSSVFENPGHRLQSTQLRRLNTAFMTASTTFHSLDQLLMRLQNAGKQAALAALLRQYRAITDALQVDAAAAAQQLRALRLRLPAQLANTRSAVLAAAGDKVDSQALLDFDSASELLLRFADELLAYTLTHAALLGDGDTSLADDTTLPAHYVPRTDPLMVLFAGLRTATAFGLSMLFWILSGWPSGVEAVVLATVVSSLFAAAPFPSRTVRHFIIGAAGGGLAAFIFAYGLQPHAENFVMLCLALAPFLLLAAWLAMQPKYAGIGTGMLFFTLNYGALDSAYSFDALSFFNGLIAGLIGVGIASVMYVAIDPADSRWVKRRLAGALRRQVVLACRQPLAGLMPAFESATRDLLQRFAVSHELDNEDDREVLAWLLSVLEIGRAVIHLRQDVQPAAAAAVERCVRSIASLFTKPHPARRQAAIDAALQAIAECQAMPALSANLHLIRSSLLDETSVLAALAVNSQTKDQYRAA</sequence>
<dbReference type="InterPro" id="IPR006726">
    <property type="entry name" value="PHBA_efflux_AaeB/fusaric-R"/>
</dbReference>
<feature type="transmembrane region" description="Helical" evidence="7">
    <location>
        <begin position="74"/>
        <end position="94"/>
    </location>
</feature>
<evidence type="ECO:0000256" key="3">
    <source>
        <dbReference type="ARBA" id="ARBA00022475"/>
    </source>
</evidence>
<feature type="transmembrane region" description="Helical" evidence="7">
    <location>
        <begin position="486"/>
        <end position="503"/>
    </location>
</feature>
<feature type="transmembrane region" description="Helical" evidence="7">
    <location>
        <begin position="515"/>
        <end position="535"/>
    </location>
</feature>
<feature type="transmembrane region" description="Helical" evidence="7">
    <location>
        <begin position="126"/>
        <end position="143"/>
    </location>
</feature>
<feature type="transmembrane region" description="Helical" evidence="7">
    <location>
        <begin position="383"/>
        <end position="405"/>
    </location>
</feature>
<organism evidence="8 9">
    <name type="scientific">Paraherbaspirillum soli</name>
    <dbReference type="NCBI Taxonomy" id="631222"/>
    <lineage>
        <taxon>Bacteria</taxon>
        <taxon>Pseudomonadati</taxon>
        <taxon>Pseudomonadota</taxon>
        <taxon>Betaproteobacteria</taxon>
        <taxon>Burkholderiales</taxon>
        <taxon>Oxalobacteraceae</taxon>
        <taxon>Paraherbaspirillum</taxon>
    </lineage>
</organism>